<evidence type="ECO:0000313" key="6">
    <source>
        <dbReference type="EMBL" id="KAI1691915.1"/>
    </source>
</evidence>
<proteinExistence type="predicted"/>
<sequence length="270" mass="29591">MARPRSEDKRNAILDAAIAEFASRGAWSTPTSAISRAAGVAEGTLFTYFANKEVLVNELYRQLKTELAEVMPQRDWPEQADPRRNTATSGTATFTGASTTREVQGGLAAQGVGPGERREQGRGHGAVPAAGGACQGVHQQRIDTRPAAAFPRRDAGRDGRDNDGLRRAGEEQERPRRLLRGRLRDLLARHRRRRLIPSSTHASPRRNHAMPKLKRRHFVLGTAGAVGALVVGWAATRSRRGSRGRSPCPRRRARSRSTAGSRWAATTRSR</sequence>
<feature type="region of interest" description="Disordered" evidence="3">
    <location>
        <begin position="236"/>
        <end position="270"/>
    </location>
</feature>
<protein>
    <submittedName>
        <fullName evidence="6">Bacterial regulatory protein, tetR family domain-containing protein</fullName>
    </submittedName>
</protein>
<dbReference type="SUPFAM" id="SSF46689">
    <property type="entry name" value="Homeodomain-like"/>
    <property type="match status" value="1"/>
</dbReference>
<keyword evidence="2" id="KW-0238">DNA-binding</keyword>
<keyword evidence="7" id="KW-1185">Reference proteome</keyword>
<dbReference type="InterPro" id="IPR001647">
    <property type="entry name" value="HTH_TetR"/>
</dbReference>
<evidence type="ECO:0000256" key="2">
    <source>
        <dbReference type="ARBA" id="ARBA00023125"/>
    </source>
</evidence>
<dbReference type="PANTHER" id="PTHR30055">
    <property type="entry name" value="HTH-TYPE TRANSCRIPTIONAL REGULATOR RUTR"/>
    <property type="match status" value="1"/>
</dbReference>
<reference evidence="6" key="1">
    <citation type="submission" date="2022-01" db="EMBL/GenBank/DDBJ databases">
        <title>Genome Sequence Resource for Two Populations of Ditylenchus destructor, the Migratory Endoparasitic Phytonematode.</title>
        <authorList>
            <person name="Zhang H."/>
            <person name="Lin R."/>
            <person name="Xie B."/>
        </authorList>
    </citation>
    <scope>NUCLEOTIDE SEQUENCE</scope>
    <source>
        <strain evidence="6">BazhouSP</strain>
    </source>
</reference>
<feature type="compositionally biased region" description="Basic and acidic residues" evidence="3">
    <location>
        <begin position="151"/>
        <end position="177"/>
    </location>
</feature>
<keyword evidence="4" id="KW-0812">Transmembrane</keyword>
<evidence type="ECO:0000313" key="7">
    <source>
        <dbReference type="Proteomes" id="UP001201812"/>
    </source>
</evidence>
<keyword evidence="4" id="KW-0472">Membrane</keyword>
<evidence type="ECO:0000256" key="1">
    <source>
        <dbReference type="ARBA" id="ARBA00004123"/>
    </source>
</evidence>
<dbReference type="Proteomes" id="UP001201812">
    <property type="component" value="Unassembled WGS sequence"/>
</dbReference>
<dbReference type="GO" id="GO:0003677">
    <property type="term" value="F:DNA binding"/>
    <property type="evidence" value="ECO:0007669"/>
    <property type="project" value="UniProtKB-KW"/>
</dbReference>
<dbReference type="EMBL" id="JAKKPZ010000849">
    <property type="protein sequence ID" value="KAI1691915.1"/>
    <property type="molecule type" value="Genomic_DNA"/>
</dbReference>
<name>A0AAD4MEQ9_9BILA</name>
<feature type="domain" description="HTH tetR-type" evidence="5">
    <location>
        <begin position="7"/>
        <end position="67"/>
    </location>
</feature>
<dbReference type="Pfam" id="PF00440">
    <property type="entry name" value="TetR_N"/>
    <property type="match status" value="1"/>
</dbReference>
<dbReference type="PROSITE" id="PS50977">
    <property type="entry name" value="HTH_TETR_2"/>
    <property type="match status" value="1"/>
</dbReference>
<accession>A0AAD4MEQ9</accession>
<dbReference type="InterPro" id="IPR009057">
    <property type="entry name" value="Homeodomain-like_sf"/>
</dbReference>
<evidence type="ECO:0000259" key="5">
    <source>
        <dbReference type="PROSITE" id="PS50977"/>
    </source>
</evidence>
<evidence type="ECO:0000256" key="4">
    <source>
        <dbReference type="SAM" id="Phobius"/>
    </source>
</evidence>
<keyword evidence="4" id="KW-1133">Transmembrane helix</keyword>
<feature type="compositionally biased region" description="Low complexity" evidence="3">
    <location>
        <begin position="256"/>
        <end position="270"/>
    </location>
</feature>
<feature type="transmembrane region" description="Helical" evidence="4">
    <location>
        <begin position="218"/>
        <end position="236"/>
    </location>
</feature>
<dbReference type="InterPro" id="IPR050109">
    <property type="entry name" value="HTH-type_TetR-like_transc_reg"/>
</dbReference>
<organism evidence="6 7">
    <name type="scientific">Ditylenchus destructor</name>
    <dbReference type="NCBI Taxonomy" id="166010"/>
    <lineage>
        <taxon>Eukaryota</taxon>
        <taxon>Metazoa</taxon>
        <taxon>Ecdysozoa</taxon>
        <taxon>Nematoda</taxon>
        <taxon>Chromadorea</taxon>
        <taxon>Rhabditida</taxon>
        <taxon>Tylenchina</taxon>
        <taxon>Tylenchomorpha</taxon>
        <taxon>Sphaerularioidea</taxon>
        <taxon>Anguinidae</taxon>
        <taxon>Anguininae</taxon>
        <taxon>Ditylenchus</taxon>
    </lineage>
</organism>
<feature type="compositionally biased region" description="Basic residues" evidence="3">
    <location>
        <begin position="237"/>
        <end position="255"/>
    </location>
</feature>
<evidence type="ECO:0000256" key="3">
    <source>
        <dbReference type="SAM" id="MobiDB-lite"/>
    </source>
</evidence>
<dbReference type="Gene3D" id="1.10.357.10">
    <property type="entry name" value="Tetracycline Repressor, domain 2"/>
    <property type="match status" value="1"/>
</dbReference>
<comment type="caution">
    <text evidence="6">The sequence shown here is derived from an EMBL/GenBank/DDBJ whole genome shotgun (WGS) entry which is preliminary data.</text>
</comment>
<dbReference type="PRINTS" id="PR00455">
    <property type="entry name" value="HTHTETR"/>
</dbReference>
<gene>
    <name evidence="6" type="ORF">DdX_21557</name>
</gene>
<dbReference type="AlphaFoldDB" id="A0AAD4MEQ9"/>
<dbReference type="GO" id="GO:0005634">
    <property type="term" value="C:nucleus"/>
    <property type="evidence" value="ECO:0007669"/>
    <property type="project" value="UniProtKB-SubCell"/>
</dbReference>
<comment type="subcellular location">
    <subcellularLocation>
        <location evidence="1">Nucleus</location>
    </subcellularLocation>
</comment>
<feature type="region of interest" description="Disordered" evidence="3">
    <location>
        <begin position="106"/>
        <end position="177"/>
    </location>
</feature>